<evidence type="ECO:0000313" key="3">
    <source>
        <dbReference type="Proteomes" id="UP000189800"/>
    </source>
</evidence>
<proteinExistence type="predicted"/>
<evidence type="ECO:0008006" key="4">
    <source>
        <dbReference type="Google" id="ProtNLM"/>
    </source>
</evidence>
<name>A0A1T0CQU6_9GAMM</name>
<sequence>MKRFALIGTISTALLLSACATSGATAPVITRADATHETTGLGATKLKAQESALATAKKQCGLKTPVIIEDKTTYNGVLDEKTGRILEQGVGIIGSVLGKATPDLSRDDDYEYNIKFKCQ</sequence>
<accession>A0A1T0CQU6</accession>
<keyword evidence="1" id="KW-0732">Signal</keyword>
<organism evidence="2 3">
    <name type="scientific">Moraxella pluranimalium</name>
    <dbReference type="NCBI Taxonomy" id="470453"/>
    <lineage>
        <taxon>Bacteria</taxon>
        <taxon>Pseudomonadati</taxon>
        <taxon>Pseudomonadota</taxon>
        <taxon>Gammaproteobacteria</taxon>
        <taxon>Moraxellales</taxon>
        <taxon>Moraxellaceae</taxon>
        <taxon>Moraxella</taxon>
    </lineage>
</organism>
<comment type="caution">
    <text evidence="2">The sequence shown here is derived from an EMBL/GenBank/DDBJ whole genome shotgun (WGS) entry which is preliminary data.</text>
</comment>
<feature type="signal peptide" evidence="1">
    <location>
        <begin position="1"/>
        <end position="26"/>
    </location>
</feature>
<protein>
    <recommendedName>
        <fullName evidence="4">DUF4156 domain-containing protein</fullName>
    </recommendedName>
</protein>
<dbReference type="AlphaFoldDB" id="A0A1T0CQU6"/>
<dbReference type="EMBL" id="MUYU01000009">
    <property type="protein sequence ID" value="OOS24684.1"/>
    <property type="molecule type" value="Genomic_DNA"/>
</dbReference>
<feature type="chain" id="PRO_5010581393" description="DUF4156 domain-containing protein" evidence="1">
    <location>
        <begin position="27"/>
        <end position="119"/>
    </location>
</feature>
<evidence type="ECO:0000313" key="2">
    <source>
        <dbReference type="EMBL" id="OOS24684.1"/>
    </source>
</evidence>
<dbReference type="PROSITE" id="PS51257">
    <property type="entry name" value="PROKAR_LIPOPROTEIN"/>
    <property type="match status" value="1"/>
</dbReference>
<keyword evidence="3" id="KW-1185">Reference proteome</keyword>
<dbReference type="RefSeq" id="WP_078253855.1">
    <property type="nucleotide sequence ID" value="NZ_MUYU01000009.1"/>
</dbReference>
<dbReference type="OrthoDB" id="6650037at2"/>
<dbReference type="STRING" id="470453.B0680_04470"/>
<reference evidence="2 3" key="1">
    <citation type="submission" date="2017-02" db="EMBL/GenBank/DDBJ databases">
        <title>Draft genome sequence of Moraxella pluranimalium CCUG 54913T type strain.</title>
        <authorList>
            <person name="Salva-Serra F."/>
            <person name="Engstrom-Jakobsson H."/>
            <person name="Thorell K."/>
            <person name="Jaen-Luchoro D."/>
            <person name="Gonzales-Siles L."/>
            <person name="Karlsson R."/>
            <person name="Yazdan S."/>
            <person name="Boulund F."/>
            <person name="Johnning A."/>
            <person name="Engstrand L."/>
            <person name="Kristiansson E."/>
            <person name="Moore E."/>
        </authorList>
    </citation>
    <scope>NUCLEOTIDE SEQUENCE [LARGE SCALE GENOMIC DNA]</scope>
    <source>
        <strain evidence="2 3">CCUG 54913</strain>
    </source>
</reference>
<dbReference type="Proteomes" id="UP000189800">
    <property type="component" value="Unassembled WGS sequence"/>
</dbReference>
<gene>
    <name evidence="2" type="ORF">B0680_04470</name>
</gene>
<evidence type="ECO:0000256" key="1">
    <source>
        <dbReference type="SAM" id="SignalP"/>
    </source>
</evidence>